<evidence type="ECO:0000313" key="8">
    <source>
        <dbReference type="Proteomes" id="UP001162131"/>
    </source>
</evidence>
<dbReference type="Proteomes" id="UP001162131">
    <property type="component" value="Unassembled WGS sequence"/>
</dbReference>
<evidence type="ECO:0000256" key="4">
    <source>
        <dbReference type="ARBA" id="ARBA00023163"/>
    </source>
</evidence>
<keyword evidence="3 6" id="KW-0805">Transcription regulation</keyword>
<dbReference type="AlphaFoldDB" id="A0AAU9IBR6"/>
<reference evidence="7" key="1">
    <citation type="submission" date="2021-09" db="EMBL/GenBank/DDBJ databases">
        <authorList>
            <consortium name="AG Swart"/>
            <person name="Singh M."/>
            <person name="Singh A."/>
            <person name="Seah K."/>
            <person name="Emmerich C."/>
        </authorList>
    </citation>
    <scope>NUCLEOTIDE SEQUENCE</scope>
    <source>
        <strain evidence="7">ATCC30299</strain>
    </source>
</reference>
<evidence type="ECO:0000256" key="5">
    <source>
        <dbReference type="ARBA" id="ARBA00023242"/>
    </source>
</evidence>
<accession>A0AAU9IBR6</accession>
<comment type="subcellular location">
    <subcellularLocation>
        <location evidence="1 6">Nucleus</location>
    </subcellularLocation>
</comment>
<dbReference type="InterPro" id="IPR019145">
    <property type="entry name" value="Mediator_Med10"/>
</dbReference>
<dbReference type="Pfam" id="PF09748">
    <property type="entry name" value="Med10"/>
    <property type="match status" value="1"/>
</dbReference>
<sequence>MDPEIRGLLNSIERSMNTANAIKKAAQGAATDVQLAELIDSYTDSLDTLLTTSANLKNEIGDCGIPYELLDMISKGGRPEDFNRDIKDKTEEEISELKAEAEALGNFFDEISKTFSNQENPQ</sequence>
<proteinExistence type="inferred from homology"/>
<comment type="subunit">
    <text evidence="6">Component of the Mediator complex.</text>
</comment>
<gene>
    <name evidence="6" type="primary">MED10</name>
    <name evidence="7" type="ORF">BSTOLATCC_MIC7578</name>
</gene>
<keyword evidence="5 6" id="KW-0539">Nucleus</keyword>
<evidence type="ECO:0000256" key="6">
    <source>
        <dbReference type="RuleBase" id="RU364146"/>
    </source>
</evidence>
<comment type="similarity">
    <text evidence="2 6">Belongs to the Mediator complex subunit 10 family.</text>
</comment>
<comment type="function">
    <text evidence="6">Component of the Mediator complex, a coactivator involved in the regulated transcription of nearly all RNA polymerase II-dependent genes. Mediator functions as a bridge to convey information from gene-specific regulatory proteins to the basal RNA polymerase II transcription machinery. Mediator is recruited to promoters by direct interactions with regulatory proteins and serves as a scaffold for the assembly of a functional preinitiation complex with RNA polymerase II and the general transcription factors.</text>
</comment>
<keyword evidence="4 6" id="KW-0804">Transcription</keyword>
<dbReference type="EMBL" id="CAJZBQ010000009">
    <property type="protein sequence ID" value="CAG9312783.1"/>
    <property type="molecule type" value="Genomic_DNA"/>
</dbReference>
<keyword evidence="6" id="KW-0010">Activator</keyword>
<dbReference type="GO" id="GO:0016592">
    <property type="term" value="C:mediator complex"/>
    <property type="evidence" value="ECO:0007669"/>
    <property type="project" value="InterPro"/>
</dbReference>
<evidence type="ECO:0000313" key="7">
    <source>
        <dbReference type="EMBL" id="CAG9312783.1"/>
    </source>
</evidence>
<dbReference type="GO" id="GO:0006357">
    <property type="term" value="P:regulation of transcription by RNA polymerase II"/>
    <property type="evidence" value="ECO:0007669"/>
    <property type="project" value="InterPro"/>
</dbReference>
<evidence type="ECO:0000256" key="3">
    <source>
        <dbReference type="ARBA" id="ARBA00023015"/>
    </source>
</evidence>
<comment type="caution">
    <text evidence="7">The sequence shown here is derived from an EMBL/GenBank/DDBJ whole genome shotgun (WGS) entry which is preliminary data.</text>
</comment>
<evidence type="ECO:0000256" key="2">
    <source>
        <dbReference type="ARBA" id="ARBA00005389"/>
    </source>
</evidence>
<protein>
    <recommendedName>
        <fullName evidence="6">Mediator of RNA polymerase II transcription subunit 10</fullName>
    </recommendedName>
    <alternativeName>
        <fullName evidence="6">Mediator complex subunit 10</fullName>
    </alternativeName>
</protein>
<keyword evidence="8" id="KW-1185">Reference proteome</keyword>
<evidence type="ECO:0000256" key="1">
    <source>
        <dbReference type="ARBA" id="ARBA00004123"/>
    </source>
</evidence>
<dbReference type="GO" id="GO:0003712">
    <property type="term" value="F:transcription coregulator activity"/>
    <property type="evidence" value="ECO:0007669"/>
    <property type="project" value="InterPro"/>
</dbReference>
<organism evidence="7 8">
    <name type="scientific">Blepharisma stoltei</name>
    <dbReference type="NCBI Taxonomy" id="1481888"/>
    <lineage>
        <taxon>Eukaryota</taxon>
        <taxon>Sar</taxon>
        <taxon>Alveolata</taxon>
        <taxon>Ciliophora</taxon>
        <taxon>Postciliodesmatophora</taxon>
        <taxon>Heterotrichea</taxon>
        <taxon>Heterotrichida</taxon>
        <taxon>Blepharismidae</taxon>
        <taxon>Blepharisma</taxon>
    </lineage>
</organism>
<name>A0AAU9IBR6_9CILI</name>